<dbReference type="EMBL" id="AFOC01000014">
    <property type="protein sequence ID" value="EGV52219.1"/>
    <property type="molecule type" value="Genomic_DNA"/>
</dbReference>
<accession>G2DB18</accession>
<feature type="domain" description="Rhodanese" evidence="1">
    <location>
        <begin position="127"/>
        <end position="241"/>
    </location>
</feature>
<dbReference type="Proteomes" id="UP000004491">
    <property type="component" value="Unassembled WGS sequence"/>
</dbReference>
<dbReference type="AlphaFoldDB" id="G2DB18"/>
<dbReference type="SUPFAM" id="SSF52821">
    <property type="entry name" value="Rhodanese/Cell cycle control phosphatase"/>
    <property type="match status" value="1"/>
</dbReference>
<dbReference type="CDD" id="cd00158">
    <property type="entry name" value="RHOD"/>
    <property type="match status" value="1"/>
</dbReference>
<evidence type="ECO:0000313" key="2">
    <source>
        <dbReference type="EMBL" id="EGV52219.1"/>
    </source>
</evidence>
<keyword evidence="3" id="KW-1185">Reference proteome</keyword>
<name>G2DB18_9GAMM</name>
<sequence length="243" mass="26763">MADTILIMPGAHSMPRPFLHNPVEADCTAAMSWTRLLLIAMVLLACSHQALALEVNITPELGEFQVEHAGKPLTIRRNQDTEAMLEFDFARTSRPCPPFCAQPMQLAAGVETIGEVELVEFMRTRLADGSGLLIDARTSDWYERGTIPGSINLPFTQLNPSQGADDLTLEDSLARLGVELKDDGWDFSAAKYLVLWCNGPWCGQSPTAIKGLLSIGYPAEKILYYRGGMQLWQIFGLPVVVPE</sequence>
<proteinExistence type="predicted"/>
<dbReference type="InterPro" id="IPR001763">
    <property type="entry name" value="Rhodanese-like_dom"/>
</dbReference>
<reference evidence="2" key="1">
    <citation type="journal article" date="2011" name="ISME J.">
        <title>The endosymbionts of the deep-sea tubeworms Riftia pachyptila and Tevnia jerichonana share an identical physiology as revealed by proteogenomic analyses.</title>
        <authorList>
            <person name="Gardebrecht A."/>
            <person name="Markert S."/>
            <person name="Felbeck H."/>
            <person name="Thuermer A."/>
            <person name="Albrecht D."/>
            <person name="Wollherr A."/>
            <person name="Kabisch J."/>
            <person name="Lehmann R."/>
            <person name="Daniel R."/>
            <person name="Liesegang H."/>
            <person name="Hecker M."/>
            <person name="Sievert S.M."/>
            <person name="Schweder T."/>
        </authorList>
    </citation>
    <scope>NUCLEOTIDE SEQUENCE [LARGE SCALE GENOMIC DNA]</scope>
</reference>
<protein>
    <submittedName>
        <fullName evidence="2">Rhodanese domain protein</fullName>
    </submittedName>
</protein>
<dbReference type="Gene3D" id="3.40.250.10">
    <property type="entry name" value="Rhodanese-like domain"/>
    <property type="match status" value="1"/>
</dbReference>
<gene>
    <name evidence="2" type="ORF">Rifp1Sym_an00410</name>
</gene>
<evidence type="ECO:0000313" key="3">
    <source>
        <dbReference type="Proteomes" id="UP000004491"/>
    </source>
</evidence>
<organism evidence="2 3">
    <name type="scientific">endosymbiont of Riftia pachyptila</name>
    <name type="common">vent Ph05</name>
    <dbReference type="NCBI Taxonomy" id="1048808"/>
    <lineage>
        <taxon>Bacteria</taxon>
        <taxon>Pseudomonadati</taxon>
        <taxon>Pseudomonadota</taxon>
        <taxon>Gammaproteobacteria</taxon>
        <taxon>sulfur-oxidizing symbionts</taxon>
    </lineage>
</organism>
<dbReference type="Pfam" id="PF00581">
    <property type="entry name" value="Rhodanese"/>
    <property type="match status" value="1"/>
</dbReference>
<dbReference type="PROSITE" id="PS50206">
    <property type="entry name" value="RHODANESE_3"/>
    <property type="match status" value="1"/>
</dbReference>
<evidence type="ECO:0000259" key="1">
    <source>
        <dbReference type="PROSITE" id="PS50206"/>
    </source>
</evidence>
<dbReference type="InterPro" id="IPR036873">
    <property type="entry name" value="Rhodanese-like_dom_sf"/>
</dbReference>
<dbReference type="SMART" id="SM00450">
    <property type="entry name" value="RHOD"/>
    <property type="match status" value="1"/>
</dbReference>
<comment type="caution">
    <text evidence="2">The sequence shown here is derived from an EMBL/GenBank/DDBJ whole genome shotgun (WGS) entry which is preliminary data.</text>
</comment>
<dbReference type="PATRIC" id="fig|1048808.3.peg.772"/>